<reference evidence="1 2" key="1">
    <citation type="journal article" date="2015" name="Proc. Natl. Acad. Sci. U.S.A.">
        <title>The resurrection genome of Boea hygrometrica: A blueprint for survival of dehydration.</title>
        <authorList>
            <person name="Xiao L."/>
            <person name="Yang G."/>
            <person name="Zhang L."/>
            <person name="Yang X."/>
            <person name="Zhao S."/>
            <person name="Ji Z."/>
            <person name="Zhou Q."/>
            <person name="Hu M."/>
            <person name="Wang Y."/>
            <person name="Chen M."/>
            <person name="Xu Y."/>
            <person name="Jin H."/>
            <person name="Xiao X."/>
            <person name="Hu G."/>
            <person name="Bao F."/>
            <person name="Hu Y."/>
            <person name="Wan P."/>
            <person name="Li L."/>
            <person name="Deng X."/>
            <person name="Kuang T."/>
            <person name="Xiang C."/>
            <person name="Zhu J.K."/>
            <person name="Oliver M.J."/>
            <person name="He Y."/>
        </authorList>
    </citation>
    <scope>NUCLEOTIDE SEQUENCE [LARGE SCALE GENOMIC DNA]</scope>
    <source>
        <strain evidence="2">cv. XS01</strain>
    </source>
</reference>
<dbReference type="AlphaFoldDB" id="A0A2Z7CGN1"/>
<evidence type="ECO:0000313" key="1">
    <source>
        <dbReference type="EMBL" id="KZV43789.1"/>
    </source>
</evidence>
<accession>A0A2Z7CGN1</accession>
<dbReference type="Proteomes" id="UP000250235">
    <property type="component" value="Unassembled WGS sequence"/>
</dbReference>
<gene>
    <name evidence="1" type="ORF">F511_38045</name>
</gene>
<name>A0A2Z7CGN1_9LAMI</name>
<protein>
    <submittedName>
        <fullName evidence="1">Uncharacterized protein</fullName>
    </submittedName>
</protein>
<proteinExistence type="predicted"/>
<organism evidence="1 2">
    <name type="scientific">Dorcoceras hygrometricum</name>
    <dbReference type="NCBI Taxonomy" id="472368"/>
    <lineage>
        <taxon>Eukaryota</taxon>
        <taxon>Viridiplantae</taxon>
        <taxon>Streptophyta</taxon>
        <taxon>Embryophyta</taxon>
        <taxon>Tracheophyta</taxon>
        <taxon>Spermatophyta</taxon>
        <taxon>Magnoliopsida</taxon>
        <taxon>eudicotyledons</taxon>
        <taxon>Gunneridae</taxon>
        <taxon>Pentapetalae</taxon>
        <taxon>asterids</taxon>
        <taxon>lamiids</taxon>
        <taxon>Lamiales</taxon>
        <taxon>Gesneriaceae</taxon>
        <taxon>Didymocarpoideae</taxon>
        <taxon>Trichosporeae</taxon>
        <taxon>Loxocarpinae</taxon>
        <taxon>Dorcoceras</taxon>
    </lineage>
</organism>
<dbReference type="EMBL" id="KQ997650">
    <property type="protein sequence ID" value="KZV43789.1"/>
    <property type="molecule type" value="Genomic_DNA"/>
</dbReference>
<keyword evidence="2" id="KW-1185">Reference proteome</keyword>
<sequence>MKRRRTGRGIQSQATVHQQMILGDSDSKTMSFGLMDTTTFCLRAKDSADSFCDDKKPADSYSYPESAVARFQQVHYLKITSRSVIVLEKESVAGITHMLKRNQQVHSFKCVPVAELQTTKEELVIKREFKKSAVAIKMSAEDFNQSQQFWMSTAELYSNVEDDKKPAKERTQRTIPVGTLQNTFQTGRICVQRIEFKQRLIYKKNAIEEVSTQRKS</sequence>
<evidence type="ECO:0000313" key="2">
    <source>
        <dbReference type="Proteomes" id="UP000250235"/>
    </source>
</evidence>